<dbReference type="STRING" id="224129.A0A1W4WRJ7"/>
<evidence type="ECO:0000259" key="7">
    <source>
        <dbReference type="SMART" id="SM00014"/>
    </source>
</evidence>
<dbReference type="GO" id="GO:0005886">
    <property type="term" value="C:plasma membrane"/>
    <property type="evidence" value="ECO:0007669"/>
    <property type="project" value="TreeGrafter"/>
</dbReference>
<evidence type="ECO:0000256" key="5">
    <source>
        <dbReference type="ARBA" id="ARBA00023136"/>
    </source>
</evidence>
<keyword evidence="8" id="KW-1185">Reference proteome</keyword>
<feature type="transmembrane region" description="Helical" evidence="6">
    <location>
        <begin position="69"/>
        <end position="91"/>
    </location>
</feature>
<evidence type="ECO:0000256" key="4">
    <source>
        <dbReference type="ARBA" id="ARBA00022989"/>
    </source>
</evidence>
<evidence type="ECO:0000256" key="3">
    <source>
        <dbReference type="ARBA" id="ARBA00022692"/>
    </source>
</evidence>
<dbReference type="PANTHER" id="PTHR10165">
    <property type="entry name" value="LIPID PHOSPHATE PHOSPHATASE"/>
    <property type="match status" value="1"/>
</dbReference>
<sequence length="344" mass="38412">MNGTVAENECETFLKINTYGVALTIGHENKLMANVALPERPMEATCLTVPESDLASASTNTCKQRRNQFLNFPFISNVVIAIIVGVLLFLLEYGYFPQNKLGYFCKDPSISKSFNGDTITWVILLVGSLGGPLIIFFVIEYEAEVSLSRYCCLRVCKLYRDFIIGGTFNIMIVEVAKSIVGEHRPHFIATCAPSKHETCEAGSYITDYICTIGNKSRYFEIDSSRSFPSGHASLSVFVGLFCAAYINRRLNVKKTGIVFKIFLMFICIAWSMTCSLTRITDHRHHWWDVLFGSIIGVVTVYYTVKSLCNNFETDYQSKPSKPTASASTTALLDLKNKDATSVII</sequence>
<comment type="subcellular location">
    <subcellularLocation>
        <location evidence="1">Membrane</location>
        <topology evidence="1">Multi-pass membrane protein</topology>
    </subcellularLocation>
</comment>
<dbReference type="InParanoid" id="A0A1W4WRJ7"/>
<organism evidence="8 9">
    <name type="scientific">Agrilus planipennis</name>
    <name type="common">Emerald ash borer</name>
    <name type="synonym">Agrilus marcopoli</name>
    <dbReference type="NCBI Taxonomy" id="224129"/>
    <lineage>
        <taxon>Eukaryota</taxon>
        <taxon>Metazoa</taxon>
        <taxon>Ecdysozoa</taxon>
        <taxon>Arthropoda</taxon>
        <taxon>Hexapoda</taxon>
        <taxon>Insecta</taxon>
        <taxon>Pterygota</taxon>
        <taxon>Neoptera</taxon>
        <taxon>Endopterygota</taxon>
        <taxon>Coleoptera</taxon>
        <taxon>Polyphaga</taxon>
        <taxon>Elateriformia</taxon>
        <taxon>Buprestoidea</taxon>
        <taxon>Buprestidae</taxon>
        <taxon>Agrilinae</taxon>
        <taxon>Agrilus</taxon>
    </lineage>
</organism>
<dbReference type="GO" id="GO:0007165">
    <property type="term" value="P:signal transduction"/>
    <property type="evidence" value="ECO:0007669"/>
    <property type="project" value="TreeGrafter"/>
</dbReference>
<name>A0A1W4WRJ7_AGRPL</name>
<evidence type="ECO:0000256" key="6">
    <source>
        <dbReference type="SAM" id="Phobius"/>
    </source>
</evidence>
<keyword evidence="5 6" id="KW-0472">Membrane</keyword>
<feature type="transmembrane region" description="Helical" evidence="6">
    <location>
        <begin position="119"/>
        <end position="141"/>
    </location>
</feature>
<dbReference type="SUPFAM" id="SSF48317">
    <property type="entry name" value="Acid phosphatase/Vanadium-dependent haloperoxidase"/>
    <property type="match status" value="1"/>
</dbReference>
<feature type="domain" description="Phosphatidic acid phosphatase type 2/haloperoxidase" evidence="7">
    <location>
        <begin position="159"/>
        <end position="304"/>
    </location>
</feature>
<dbReference type="AlphaFoldDB" id="A0A1W4WRJ7"/>
<dbReference type="InterPro" id="IPR036938">
    <property type="entry name" value="PAP2/HPO_sf"/>
</dbReference>
<dbReference type="PANTHER" id="PTHR10165:SF103">
    <property type="entry name" value="PHOSPHOLIPID PHOSPHATASE HOMOLOG 1.2 HOMOLOG"/>
    <property type="match status" value="1"/>
</dbReference>
<proteinExistence type="inferred from homology"/>
<dbReference type="GeneID" id="108735330"/>
<dbReference type="InterPro" id="IPR043216">
    <property type="entry name" value="PAP-like"/>
</dbReference>
<dbReference type="KEGG" id="apln:108735330"/>
<dbReference type="Proteomes" id="UP000192223">
    <property type="component" value="Unplaced"/>
</dbReference>
<keyword evidence="4 6" id="KW-1133">Transmembrane helix</keyword>
<dbReference type="InterPro" id="IPR000326">
    <property type="entry name" value="PAP2/HPO"/>
</dbReference>
<evidence type="ECO:0000256" key="2">
    <source>
        <dbReference type="ARBA" id="ARBA00008816"/>
    </source>
</evidence>
<dbReference type="SMART" id="SM00014">
    <property type="entry name" value="acidPPc"/>
    <property type="match status" value="1"/>
</dbReference>
<keyword evidence="3 6" id="KW-0812">Transmembrane</keyword>
<dbReference type="Gene3D" id="1.20.144.10">
    <property type="entry name" value="Phosphatidic acid phosphatase type 2/haloperoxidase"/>
    <property type="match status" value="1"/>
</dbReference>
<evidence type="ECO:0000256" key="1">
    <source>
        <dbReference type="ARBA" id="ARBA00004141"/>
    </source>
</evidence>
<evidence type="ECO:0000313" key="9">
    <source>
        <dbReference type="RefSeq" id="XP_018322753.1"/>
    </source>
</evidence>
<feature type="transmembrane region" description="Helical" evidence="6">
    <location>
        <begin position="285"/>
        <end position="304"/>
    </location>
</feature>
<dbReference type="OrthoDB" id="8907274at2759"/>
<accession>A0A1W4WRJ7</accession>
<dbReference type="GO" id="GO:0006644">
    <property type="term" value="P:phospholipid metabolic process"/>
    <property type="evidence" value="ECO:0007669"/>
    <property type="project" value="InterPro"/>
</dbReference>
<evidence type="ECO:0000313" key="8">
    <source>
        <dbReference type="Proteomes" id="UP000192223"/>
    </source>
</evidence>
<dbReference type="Pfam" id="PF01569">
    <property type="entry name" value="PAP2"/>
    <property type="match status" value="1"/>
</dbReference>
<reference evidence="9" key="1">
    <citation type="submission" date="2025-08" db="UniProtKB">
        <authorList>
            <consortium name="RefSeq"/>
        </authorList>
    </citation>
    <scope>IDENTIFICATION</scope>
    <source>
        <tissue evidence="9">Entire body</tissue>
    </source>
</reference>
<gene>
    <name evidence="9" type="primary">LOC108735330</name>
</gene>
<dbReference type="GO" id="GO:0008195">
    <property type="term" value="F:phosphatidate phosphatase activity"/>
    <property type="evidence" value="ECO:0007669"/>
    <property type="project" value="TreeGrafter"/>
</dbReference>
<feature type="transmembrane region" description="Helical" evidence="6">
    <location>
        <begin position="258"/>
        <end position="279"/>
    </location>
</feature>
<comment type="similarity">
    <text evidence="2">Belongs to the PA-phosphatase related phosphoesterase family.</text>
</comment>
<dbReference type="GO" id="GO:0046839">
    <property type="term" value="P:phospholipid dephosphorylation"/>
    <property type="evidence" value="ECO:0007669"/>
    <property type="project" value="TreeGrafter"/>
</dbReference>
<protein>
    <submittedName>
        <fullName evidence="9">Phospholipid phosphatase 1 isoform X1</fullName>
    </submittedName>
</protein>
<dbReference type="RefSeq" id="XP_018322753.1">
    <property type="nucleotide sequence ID" value="XM_018467251.1"/>
</dbReference>